<dbReference type="STRING" id="1379903.ATO8_20539"/>
<comment type="caution">
    <text evidence="7">The sequence shown here is derived from an EMBL/GenBank/DDBJ whole genome shotgun (WGS) entry which is preliminary data.</text>
</comment>
<dbReference type="AlphaFoldDB" id="W4HF37"/>
<organism evidence="7 8">
    <name type="scientific">Roseivivax marinus</name>
    <dbReference type="NCBI Taxonomy" id="1379903"/>
    <lineage>
        <taxon>Bacteria</taxon>
        <taxon>Pseudomonadati</taxon>
        <taxon>Pseudomonadota</taxon>
        <taxon>Alphaproteobacteria</taxon>
        <taxon>Rhodobacterales</taxon>
        <taxon>Roseobacteraceae</taxon>
        <taxon>Roseivivax</taxon>
    </lineage>
</organism>
<keyword evidence="1" id="KW-0229">DNA integration</keyword>
<dbReference type="Gene3D" id="1.10.443.10">
    <property type="entry name" value="Intergrase catalytic core"/>
    <property type="match status" value="1"/>
</dbReference>
<dbReference type="GO" id="GO:0006310">
    <property type="term" value="P:DNA recombination"/>
    <property type="evidence" value="ECO:0007669"/>
    <property type="project" value="UniProtKB-KW"/>
</dbReference>
<accession>W4HF37</accession>
<dbReference type="PANTHER" id="PTHR30349:SF90">
    <property type="entry name" value="TYROSINE RECOMBINASE XERD"/>
    <property type="match status" value="1"/>
</dbReference>
<dbReference type="PROSITE" id="PS51898">
    <property type="entry name" value="TYR_RECOMBINASE"/>
    <property type="match status" value="1"/>
</dbReference>
<dbReference type="InterPro" id="IPR002104">
    <property type="entry name" value="Integrase_catalytic"/>
</dbReference>
<feature type="domain" description="Core-binding (CB)" evidence="6">
    <location>
        <begin position="78"/>
        <end position="163"/>
    </location>
</feature>
<dbReference type="Pfam" id="PF02899">
    <property type="entry name" value="Phage_int_SAM_1"/>
    <property type="match status" value="1"/>
</dbReference>
<keyword evidence="2 4" id="KW-0238">DNA-binding</keyword>
<dbReference type="InterPro" id="IPR010998">
    <property type="entry name" value="Integrase_recombinase_N"/>
</dbReference>
<dbReference type="Gene3D" id="1.10.150.130">
    <property type="match status" value="1"/>
</dbReference>
<evidence type="ECO:0000256" key="2">
    <source>
        <dbReference type="ARBA" id="ARBA00023125"/>
    </source>
</evidence>
<sequence length="379" mass="43436">MVRKYGDSAHAFWQHLEQEHLAIYDLDDPTATQIISGCVTKVRSGDRTHAKYRLERFRDYLIENAGAPGRGPSSLDTSRRARLRREYEAYLHEERGLADSTIYHCIRYYDLFLTYMFGSALGDLDEITPEDVVSFILERRRAGAAPREKTVPSHLRNLFVFLFWSGQTKRNLGRSIPPSRQPKPTAIPRYLPPEDIQRLIEAARVTPNTGRRNYAMLLLLSRLGLRSPEVVAIQLNDIDWRRGEILIRGKRQLHDRMPLTDEVGRAIVDYIQNERRGSDRALFVLSRAPYSRFKNGQIVNLILKNVYDATGIAPPQSYIGSHILRHSLATDLLRKGASLEEIGDVLRHRSQMSTTIYAQHDVEALRGLAQPWPIEGDVR</sequence>
<feature type="domain" description="Tyr recombinase" evidence="5">
    <location>
        <begin position="186"/>
        <end position="370"/>
    </location>
</feature>
<gene>
    <name evidence="7" type="ORF">ATO8_20539</name>
</gene>
<evidence type="ECO:0000256" key="4">
    <source>
        <dbReference type="PROSITE-ProRule" id="PRU01248"/>
    </source>
</evidence>
<dbReference type="GO" id="GO:0015074">
    <property type="term" value="P:DNA integration"/>
    <property type="evidence" value="ECO:0007669"/>
    <property type="project" value="UniProtKB-KW"/>
</dbReference>
<evidence type="ECO:0000259" key="5">
    <source>
        <dbReference type="PROSITE" id="PS51898"/>
    </source>
</evidence>
<evidence type="ECO:0000256" key="3">
    <source>
        <dbReference type="ARBA" id="ARBA00023172"/>
    </source>
</evidence>
<proteinExistence type="predicted"/>
<dbReference type="SUPFAM" id="SSF56349">
    <property type="entry name" value="DNA breaking-rejoining enzymes"/>
    <property type="match status" value="1"/>
</dbReference>
<evidence type="ECO:0000256" key="1">
    <source>
        <dbReference type="ARBA" id="ARBA00022908"/>
    </source>
</evidence>
<evidence type="ECO:0000313" key="8">
    <source>
        <dbReference type="Proteomes" id="UP000019063"/>
    </source>
</evidence>
<evidence type="ECO:0000259" key="6">
    <source>
        <dbReference type="PROSITE" id="PS51900"/>
    </source>
</evidence>
<keyword evidence="3" id="KW-0233">DNA recombination</keyword>
<dbReference type="Pfam" id="PF00589">
    <property type="entry name" value="Phage_integrase"/>
    <property type="match status" value="1"/>
</dbReference>
<dbReference type="InterPro" id="IPR044068">
    <property type="entry name" value="CB"/>
</dbReference>
<dbReference type="eggNOG" id="COG4974">
    <property type="taxonomic scope" value="Bacteria"/>
</dbReference>
<dbReference type="InterPro" id="IPR004107">
    <property type="entry name" value="Integrase_SAM-like_N"/>
</dbReference>
<dbReference type="InterPro" id="IPR050090">
    <property type="entry name" value="Tyrosine_recombinase_XerCD"/>
</dbReference>
<name>W4HF37_9RHOB</name>
<protein>
    <submittedName>
        <fullName evidence="7">Phage integrase family protein</fullName>
    </submittedName>
</protein>
<dbReference type="GO" id="GO:0003677">
    <property type="term" value="F:DNA binding"/>
    <property type="evidence" value="ECO:0007669"/>
    <property type="project" value="UniProtKB-UniRule"/>
</dbReference>
<dbReference type="Proteomes" id="UP000019063">
    <property type="component" value="Unassembled WGS sequence"/>
</dbReference>
<evidence type="ECO:0000313" key="7">
    <source>
        <dbReference type="EMBL" id="ETW10761.1"/>
    </source>
</evidence>
<dbReference type="PANTHER" id="PTHR30349">
    <property type="entry name" value="PHAGE INTEGRASE-RELATED"/>
    <property type="match status" value="1"/>
</dbReference>
<dbReference type="InterPro" id="IPR013762">
    <property type="entry name" value="Integrase-like_cat_sf"/>
</dbReference>
<keyword evidence="8" id="KW-1185">Reference proteome</keyword>
<reference evidence="7 8" key="1">
    <citation type="journal article" date="2014" name="Antonie Van Leeuwenhoek">
        <title>Roseivivax atlanticus sp. nov., isolated from surface seawater of the Atlantic Ocean.</title>
        <authorList>
            <person name="Li G."/>
            <person name="Lai Q."/>
            <person name="Liu X."/>
            <person name="Sun F."/>
            <person name="Shao Z."/>
        </authorList>
    </citation>
    <scope>NUCLEOTIDE SEQUENCE [LARGE SCALE GENOMIC DNA]</scope>
    <source>
        <strain evidence="7 8">22II-s10s</strain>
    </source>
</reference>
<dbReference type="EMBL" id="AQQW01000025">
    <property type="protein sequence ID" value="ETW10761.1"/>
    <property type="molecule type" value="Genomic_DNA"/>
</dbReference>
<dbReference type="InterPro" id="IPR011010">
    <property type="entry name" value="DNA_brk_join_enz"/>
</dbReference>
<dbReference type="PROSITE" id="PS51900">
    <property type="entry name" value="CB"/>
    <property type="match status" value="1"/>
</dbReference>